<proteinExistence type="predicted"/>
<feature type="transmembrane region" description="Helical" evidence="1">
    <location>
        <begin position="59"/>
        <end position="77"/>
    </location>
</feature>
<feature type="transmembrane region" description="Helical" evidence="1">
    <location>
        <begin position="35"/>
        <end position="52"/>
    </location>
</feature>
<name>A0A133ZVE1_9FUSO</name>
<gene>
    <name evidence="2" type="ORF">HMPREF3180_02345</name>
</gene>
<reference evidence="3" key="1">
    <citation type="submission" date="2016-01" db="EMBL/GenBank/DDBJ databases">
        <authorList>
            <person name="Mitreva M."/>
            <person name="Pepin K.H."/>
            <person name="Mihindukulasuriya K.A."/>
            <person name="Fulton R."/>
            <person name="Fronick C."/>
            <person name="O'Laughlin M."/>
            <person name="Miner T."/>
            <person name="Herter B."/>
            <person name="Rosa B.A."/>
            <person name="Cordes M."/>
            <person name="Tomlinson C."/>
            <person name="Wollam A."/>
            <person name="Palsikar V.B."/>
            <person name="Mardis E.R."/>
            <person name="Wilson R.K."/>
        </authorList>
    </citation>
    <scope>NUCLEOTIDE SEQUENCE [LARGE SCALE GENOMIC DNA]</scope>
    <source>
        <strain evidence="3">KA00185</strain>
    </source>
</reference>
<accession>A0A133ZVE1</accession>
<organism evidence="2 3">
    <name type="scientific">Leptotrichia wadei</name>
    <dbReference type="NCBI Taxonomy" id="157687"/>
    <lineage>
        <taxon>Bacteria</taxon>
        <taxon>Fusobacteriati</taxon>
        <taxon>Fusobacteriota</taxon>
        <taxon>Fusobacteriia</taxon>
        <taxon>Fusobacteriales</taxon>
        <taxon>Leptotrichiaceae</taxon>
        <taxon>Leptotrichia</taxon>
    </lineage>
</organism>
<keyword evidence="1" id="KW-1133">Transmembrane helix</keyword>
<dbReference type="EMBL" id="LSDD01000176">
    <property type="protein sequence ID" value="KXB59403.1"/>
    <property type="molecule type" value="Genomic_DNA"/>
</dbReference>
<dbReference type="Proteomes" id="UP000070483">
    <property type="component" value="Unassembled WGS sequence"/>
</dbReference>
<feature type="transmembrane region" description="Helical" evidence="1">
    <location>
        <begin position="111"/>
        <end position="128"/>
    </location>
</feature>
<evidence type="ECO:0000256" key="1">
    <source>
        <dbReference type="SAM" id="Phobius"/>
    </source>
</evidence>
<dbReference type="OrthoDB" id="82297at2"/>
<dbReference type="STRING" id="157687.HMPREF3180_02345"/>
<sequence length="160" mass="18219">MLEILKNNFKKFAIFVGAFSFGRLFYNYGINFSNLNIFIYFLIVLGICFFFGKSLKAGFENAIIETFLLVLIHIFQLDVSFKSFLYGVFIFISISSVFNKIRESGKGKDPITGVLYLLIALTVLFIFYKNSGSILYFRGVENITNEMLILFGLISLIGSI</sequence>
<dbReference type="PATRIC" id="fig|157687.3.peg.2355"/>
<keyword evidence="1" id="KW-0812">Transmembrane</keyword>
<keyword evidence="1" id="KW-0472">Membrane</keyword>
<comment type="caution">
    <text evidence="2">The sequence shown here is derived from an EMBL/GenBank/DDBJ whole genome shotgun (WGS) entry which is preliminary data.</text>
</comment>
<keyword evidence="3" id="KW-1185">Reference proteome</keyword>
<feature type="transmembrane region" description="Helical" evidence="1">
    <location>
        <begin position="83"/>
        <end position="99"/>
    </location>
</feature>
<protein>
    <submittedName>
        <fullName evidence="2">Uncharacterized protein</fullName>
    </submittedName>
</protein>
<dbReference type="AlphaFoldDB" id="A0A133ZVE1"/>
<evidence type="ECO:0000313" key="3">
    <source>
        <dbReference type="Proteomes" id="UP000070483"/>
    </source>
</evidence>
<dbReference type="RefSeq" id="WP_060918754.1">
    <property type="nucleotide sequence ID" value="NZ_KQ960118.1"/>
</dbReference>
<evidence type="ECO:0000313" key="2">
    <source>
        <dbReference type="EMBL" id="KXB59403.1"/>
    </source>
</evidence>